<gene>
    <name evidence="8" type="ORF">QBZ16_003756</name>
</gene>
<keyword evidence="3 6" id="KW-0547">Nucleotide-binding</keyword>
<dbReference type="SMART" id="SM00177">
    <property type="entry name" value="ARF"/>
    <property type="match status" value="1"/>
</dbReference>
<dbReference type="Pfam" id="PF00025">
    <property type="entry name" value="Arf"/>
    <property type="match status" value="1"/>
</dbReference>
<dbReference type="InterPro" id="IPR027417">
    <property type="entry name" value="P-loop_NTPase"/>
</dbReference>
<evidence type="ECO:0000256" key="3">
    <source>
        <dbReference type="ARBA" id="ARBA00022741"/>
    </source>
</evidence>
<dbReference type="AlphaFoldDB" id="A0AAD9IGL2"/>
<sequence length="197" mass="20904">MAYSLISGFFQWLTYKEPLNILLIGLDNAGKSSILEVLERDQTEASGSPSALPSPRPTVGLNLGSLTVKSRPLCIWDLGGASGLRSIWAEYFAETHVIVFVVDAARRERFAEARAELERVLASPQLEGAPLLVLAHKHDAPSAADAGAISAALGLGAVASDSDEGAQSRRFVILETSCTDAQGLFAALDWALGARAR</sequence>
<feature type="binding site" evidence="7">
    <location>
        <position position="32"/>
    </location>
    <ligand>
        <name>Mg(2+)</name>
        <dbReference type="ChEBI" id="CHEBI:18420"/>
    </ligand>
</feature>
<protein>
    <submittedName>
        <fullName evidence="8">Uncharacterized protein</fullName>
    </submittedName>
</protein>
<dbReference type="SMART" id="SM00178">
    <property type="entry name" value="SAR"/>
    <property type="match status" value="1"/>
</dbReference>
<dbReference type="GO" id="GO:0034067">
    <property type="term" value="P:protein localization to Golgi apparatus"/>
    <property type="evidence" value="ECO:0007669"/>
    <property type="project" value="TreeGrafter"/>
</dbReference>
<keyword evidence="4" id="KW-0931">ER-Golgi transport</keyword>
<feature type="binding site" evidence="7">
    <location>
        <position position="58"/>
    </location>
    <ligand>
        <name>Mg(2+)</name>
        <dbReference type="ChEBI" id="CHEBI:18420"/>
    </ligand>
</feature>
<evidence type="ECO:0000256" key="4">
    <source>
        <dbReference type="ARBA" id="ARBA00022892"/>
    </source>
</evidence>
<dbReference type="PANTHER" id="PTHR45909:SF1">
    <property type="entry name" value="ADP-RIBOSYLATION FACTOR-RELATED PROTEIN 1"/>
    <property type="match status" value="1"/>
</dbReference>
<dbReference type="InterPro" id="IPR006689">
    <property type="entry name" value="Small_GTPase_ARF/SAR"/>
</dbReference>
<keyword evidence="5 6" id="KW-0342">GTP-binding</keyword>
<name>A0AAD9IGL2_PROWI</name>
<proteinExistence type="inferred from homology"/>
<dbReference type="Proteomes" id="UP001255856">
    <property type="component" value="Unassembled WGS sequence"/>
</dbReference>
<dbReference type="PANTHER" id="PTHR45909">
    <property type="entry name" value="ADP-RIBOSYLATION FACTOR-RELATED PROTEIN 1"/>
    <property type="match status" value="1"/>
</dbReference>
<dbReference type="SUPFAM" id="SSF52540">
    <property type="entry name" value="P-loop containing nucleoside triphosphate hydrolases"/>
    <property type="match status" value="1"/>
</dbReference>
<reference evidence="8" key="1">
    <citation type="submission" date="2021-01" db="EMBL/GenBank/DDBJ databases">
        <authorList>
            <person name="Eckstrom K.M.E."/>
        </authorList>
    </citation>
    <scope>NUCLEOTIDE SEQUENCE</scope>
    <source>
        <strain evidence="8">UVCC 0001</strain>
    </source>
</reference>
<dbReference type="GO" id="GO:0046872">
    <property type="term" value="F:metal ion binding"/>
    <property type="evidence" value="ECO:0007669"/>
    <property type="project" value="UniProtKB-KW"/>
</dbReference>
<dbReference type="Gene3D" id="3.40.50.300">
    <property type="entry name" value="P-loop containing nucleotide triphosphate hydrolases"/>
    <property type="match status" value="1"/>
</dbReference>
<keyword evidence="9" id="KW-1185">Reference proteome</keyword>
<evidence type="ECO:0000256" key="7">
    <source>
        <dbReference type="PIRSR" id="PIRSR606689-2"/>
    </source>
</evidence>
<dbReference type="InterPro" id="IPR024156">
    <property type="entry name" value="Small_GTPase_ARF"/>
</dbReference>
<dbReference type="EMBL" id="JASFZW010000005">
    <property type="protein sequence ID" value="KAK2077888.1"/>
    <property type="molecule type" value="Genomic_DNA"/>
</dbReference>
<dbReference type="CDD" id="cd00878">
    <property type="entry name" value="Arf_Arl"/>
    <property type="match status" value="1"/>
</dbReference>
<evidence type="ECO:0000256" key="1">
    <source>
        <dbReference type="ARBA" id="ARBA00010290"/>
    </source>
</evidence>
<keyword evidence="2" id="KW-0519">Myristate</keyword>
<comment type="caution">
    <text evidence="8">The sequence shown here is derived from an EMBL/GenBank/DDBJ whole genome shotgun (WGS) entry which is preliminary data.</text>
</comment>
<feature type="binding site" evidence="6">
    <location>
        <begin position="25"/>
        <end position="32"/>
    </location>
    <ligand>
        <name>GTP</name>
        <dbReference type="ChEBI" id="CHEBI:37565"/>
    </ligand>
</feature>
<keyword evidence="7" id="KW-0460">Magnesium</keyword>
<accession>A0AAD9IGL2</accession>
<feature type="binding site" evidence="6">
    <location>
        <position position="80"/>
    </location>
    <ligand>
        <name>GTP</name>
        <dbReference type="ChEBI" id="CHEBI:37565"/>
    </ligand>
</feature>
<keyword evidence="4" id="KW-0813">Transport</keyword>
<evidence type="ECO:0000256" key="5">
    <source>
        <dbReference type="ARBA" id="ARBA00023134"/>
    </source>
</evidence>
<dbReference type="GO" id="GO:0003924">
    <property type="term" value="F:GTPase activity"/>
    <property type="evidence" value="ECO:0007669"/>
    <property type="project" value="InterPro"/>
</dbReference>
<comment type="similarity">
    <text evidence="1">Belongs to the small GTPase superfamily. Arf family.</text>
</comment>
<dbReference type="GO" id="GO:0006886">
    <property type="term" value="P:intracellular protein transport"/>
    <property type="evidence" value="ECO:0007669"/>
    <property type="project" value="TreeGrafter"/>
</dbReference>
<keyword evidence="7" id="KW-0479">Metal-binding</keyword>
<keyword evidence="2" id="KW-0449">Lipoprotein</keyword>
<evidence type="ECO:0000256" key="6">
    <source>
        <dbReference type="PIRSR" id="PIRSR606689-1"/>
    </source>
</evidence>
<evidence type="ECO:0000256" key="2">
    <source>
        <dbReference type="ARBA" id="ARBA00022707"/>
    </source>
</evidence>
<dbReference type="GO" id="GO:0043001">
    <property type="term" value="P:Golgi to plasma membrane protein transport"/>
    <property type="evidence" value="ECO:0007669"/>
    <property type="project" value="TreeGrafter"/>
</dbReference>
<dbReference type="GO" id="GO:0005794">
    <property type="term" value="C:Golgi apparatus"/>
    <property type="evidence" value="ECO:0007669"/>
    <property type="project" value="TreeGrafter"/>
</dbReference>
<dbReference type="PROSITE" id="PS51417">
    <property type="entry name" value="ARF"/>
    <property type="match status" value="1"/>
</dbReference>
<dbReference type="GO" id="GO:0005525">
    <property type="term" value="F:GTP binding"/>
    <property type="evidence" value="ECO:0007669"/>
    <property type="project" value="UniProtKB-KW"/>
</dbReference>
<evidence type="ECO:0000313" key="8">
    <source>
        <dbReference type="EMBL" id="KAK2077888.1"/>
    </source>
</evidence>
<evidence type="ECO:0000313" key="9">
    <source>
        <dbReference type="Proteomes" id="UP001255856"/>
    </source>
</evidence>
<organism evidence="8 9">
    <name type="scientific">Prototheca wickerhamii</name>
    <dbReference type="NCBI Taxonomy" id="3111"/>
    <lineage>
        <taxon>Eukaryota</taxon>
        <taxon>Viridiplantae</taxon>
        <taxon>Chlorophyta</taxon>
        <taxon>core chlorophytes</taxon>
        <taxon>Trebouxiophyceae</taxon>
        <taxon>Chlorellales</taxon>
        <taxon>Chlorellaceae</taxon>
        <taxon>Prototheca</taxon>
    </lineage>
</organism>